<dbReference type="Gene3D" id="3.80.10.10">
    <property type="entry name" value="Ribonuclease Inhibitor"/>
    <property type="match status" value="1"/>
</dbReference>
<protein>
    <recommendedName>
        <fullName evidence="3">F-box domain-containing protein</fullName>
    </recommendedName>
</protein>
<evidence type="ECO:0000313" key="1">
    <source>
        <dbReference type="EMBL" id="KAJ3486207.1"/>
    </source>
</evidence>
<organism evidence="1 2">
    <name type="scientific">Meripilus lineatus</name>
    <dbReference type="NCBI Taxonomy" id="2056292"/>
    <lineage>
        <taxon>Eukaryota</taxon>
        <taxon>Fungi</taxon>
        <taxon>Dikarya</taxon>
        <taxon>Basidiomycota</taxon>
        <taxon>Agaricomycotina</taxon>
        <taxon>Agaricomycetes</taxon>
        <taxon>Polyporales</taxon>
        <taxon>Meripilaceae</taxon>
        <taxon>Meripilus</taxon>
    </lineage>
</organism>
<sequence>MPTLDPRRQTNSKLPLEIYESVIGFIHPRSGWDVFDRWPTTHLCSCLLVCRDWVPKTRIELYRYVELNSKRRAIGFTGTVKAFPSLGEYVRGLRFRGPSDEDNPDGKHIDWMYTTHHALPSLLPNLAVLEYRALPVLHPVFFILPSQFSSVRCLRLEYLQSWSLRETVRLLSRFTQLEELVIFSCFWGQNIPSFVYCRKPDPQFAPKALAPYFELLKDHRDDGKGVGVMVGWLARSHLSSSLCSLKLRVDLTTSESLRDLLNHCSGTLESIQMHIFSLTDDFGMLWMPAISMCRKLRTFGIHLITLEPEQTIPRQIFIPPLHLRFVESLSSLPTSLRTFSVALSDIGSSPHIFTSDTTSEFWRALDSNLGDSKFSHLTCVELMWDRAAASNQPFIDELYDFLRMGDFAKYMPKLYSRGILWCGEWLSAVYPISGESSALATYDRMAWRDSSRPSLLPSSSY</sequence>
<gene>
    <name evidence="1" type="ORF">NLI96_g4401</name>
</gene>
<evidence type="ECO:0008006" key="3">
    <source>
        <dbReference type="Google" id="ProtNLM"/>
    </source>
</evidence>
<dbReference type="Proteomes" id="UP001212997">
    <property type="component" value="Unassembled WGS sequence"/>
</dbReference>
<comment type="caution">
    <text evidence="1">The sequence shown here is derived from an EMBL/GenBank/DDBJ whole genome shotgun (WGS) entry which is preliminary data.</text>
</comment>
<dbReference type="InterPro" id="IPR032675">
    <property type="entry name" value="LRR_dom_sf"/>
</dbReference>
<dbReference type="EMBL" id="JANAWD010000128">
    <property type="protein sequence ID" value="KAJ3486207.1"/>
    <property type="molecule type" value="Genomic_DNA"/>
</dbReference>
<accession>A0AAD5YFR7</accession>
<keyword evidence="2" id="KW-1185">Reference proteome</keyword>
<dbReference type="AlphaFoldDB" id="A0AAD5YFR7"/>
<proteinExistence type="predicted"/>
<reference evidence="1" key="1">
    <citation type="submission" date="2022-07" db="EMBL/GenBank/DDBJ databases">
        <title>Genome Sequence of Physisporinus lineatus.</title>
        <authorList>
            <person name="Buettner E."/>
        </authorList>
    </citation>
    <scope>NUCLEOTIDE SEQUENCE</scope>
    <source>
        <strain evidence="1">VT162</strain>
    </source>
</reference>
<name>A0AAD5YFR7_9APHY</name>
<evidence type="ECO:0000313" key="2">
    <source>
        <dbReference type="Proteomes" id="UP001212997"/>
    </source>
</evidence>